<keyword evidence="3" id="KW-1185">Reference proteome</keyword>
<evidence type="ECO:0000256" key="1">
    <source>
        <dbReference type="SAM" id="MobiDB-lite"/>
    </source>
</evidence>
<sequence>GNEKERSSFSVEKSTGSRQTHNNSKRKLGNQSDYTDYEGLALLFDESNEEALMESIDEKTLAEEDKLPLMREEGRSQYMREDVVEAFRKYQSRIPKTRRAYTPAYWGVFDLTKESLYGCKEFTEDDLQQLSQDFADHIKWKPESVTKNVEDYFDSNCEKVDNDQELRKFDRHVQFMKVNMNSFQQMLPEEQLKMTSSFPLFHGAFNSSRIKDVWGETQALSTNDARNEKANPFKKARMGRKVDMKATLAKTSNKFEVIYGEVVGGLGPLGIPMACRKKRFLDKVKLMIIMRDSINRLLNECKHVSEKTRTSLIVYGWLQVGLELNFYAMDWSGSGIYRFGLIDRCRIPADEDDCFMLEDAYCILKSLENKSLETETTVKQLFSENTK</sequence>
<name>A0A9N9IGT6_9GLOM</name>
<proteinExistence type="predicted"/>
<reference evidence="2" key="1">
    <citation type="submission" date="2021-06" db="EMBL/GenBank/DDBJ databases">
        <authorList>
            <person name="Kallberg Y."/>
            <person name="Tangrot J."/>
            <person name="Rosling A."/>
        </authorList>
    </citation>
    <scope>NUCLEOTIDE SEQUENCE</scope>
    <source>
        <strain evidence="2">FL130A</strain>
    </source>
</reference>
<accession>A0A9N9IGT6</accession>
<dbReference type="Proteomes" id="UP000789508">
    <property type="component" value="Unassembled WGS sequence"/>
</dbReference>
<comment type="caution">
    <text evidence="2">The sequence shown here is derived from an EMBL/GenBank/DDBJ whole genome shotgun (WGS) entry which is preliminary data.</text>
</comment>
<feature type="region of interest" description="Disordered" evidence="1">
    <location>
        <begin position="1"/>
        <end position="32"/>
    </location>
</feature>
<feature type="compositionally biased region" description="Polar residues" evidence="1">
    <location>
        <begin position="8"/>
        <end position="22"/>
    </location>
</feature>
<dbReference type="OrthoDB" id="2303332at2759"/>
<feature type="non-terminal residue" evidence="2">
    <location>
        <position position="387"/>
    </location>
</feature>
<dbReference type="EMBL" id="CAJVPS010032297">
    <property type="protein sequence ID" value="CAG8734854.1"/>
    <property type="molecule type" value="Genomic_DNA"/>
</dbReference>
<dbReference type="AlphaFoldDB" id="A0A9N9IGT6"/>
<evidence type="ECO:0000313" key="3">
    <source>
        <dbReference type="Proteomes" id="UP000789508"/>
    </source>
</evidence>
<feature type="non-terminal residue" evidence="2">
    <location>
        <position position="1"/>
    </location>
</feature>
<protein>
    <submittedName>
        <fullName evidence="2">7176_t:CDS:1</fullName>
    </submittedName>
</protein>
<evidence type="ECO:0000313" key="2">
    <source>
        <dbReference type="EMBL" id="CAG8734854.1"/>
    </source>
</evidence>
<gene>
    <name evidence="2" type="ORF">ALEPTO_LOCUS12754</name>
</gene>
<organism evidence="2 3">
    <name type="scientific">Ambispora leptoticha</name>
    <dbReference type="NCBI Taxonomy" id="144679"/>
    <lineage>
        <taxon>Eukaryota</taxon>
        <taxon>Fungi</taxon>
        <taxon>Fungi incertae sedis</taxon>
        <taxon>Mucoromycota</taxon>
        <taxon>Glomeromycotina</taxon>
        <taxon>Glomeromycetes</taxon>
        <taxon>Archaeosporales</taxon>
        <taxon>Ambisporaceae</taxon>
        <taxon>Ambispora</taxon>
    </lineage>
</organism>